<keyword evidence="2" id="KW-1185">Reference proteome</keyword>
<sequence>MLWTNNDCRESGNGDALGFMDDRQRLNTALSRAQQMLIVIGHGPSLEVSHDWFKFIQYCKQNNAYIGSD</sequence>
<dbReference type="InterPro" id="IPR027417">
    <property type="entry name" value="P-loop_NTPase"/>
</dbReference>
<name>A0A7E4WDZ1_PANRE</name>
<evidence type="ECO:0000313" key="2">
    <source>
        <dbReference type="Proteomes" id="UP000492821"/>
    </source>
</evidence>
<reference evidence="2" key="1">
    <citation type="journal article" date="2013" name="Genetics">
        <title>The draft genome and transcriptome of Panagrellus redivivus are shaped by the harsh demands of a free-living lifestyle.</title>
        <authorList>
            <person name="Srinivasan J."/>
            <person name="Dillman A.R."/>
            <person name="Macchietto M.G."/>
            <person name="Heikkinen L."/>
            <person name="Lakso M."/>
            <person name="Fracchia K.M."/>
            <person name="Antoshechkin I."/>
            <person name="Mortazavi A."/>
            <person name="Wong G."/>
            <person name="Sternberg P.W."/>
        </authorList>
    </citation>
    <scope>NUCLEOTIDE SEQUENCE [LARGE SCALE GENOMIC DNA]</scope>
    <source>
        <strain evidence="2">MT8872</strain>
    </source>
</reference>
<organism evidence="2 3">
    <name type="scientific">Panagrellus redivivus</name>
    <name type="common">Microworm</name>
    <dbReference type="NCBI Taxonomy" id="6233"/>
    <lineage>
        <taxon>Eukaryota</taxon>
        <taxon>Metazoa</taxon>
        <taxon>Ecdysozoa</taxon>
        <taxon>Nematoda</taxon>
        <taxon>Chromadorea</taxon>
        <taxon>Rhabditida</taxon>
        <taxon>Tylenchina</taxon>
        <taxon>Panagrolaimomorpha</taxon>
        <taxon>Panagrolaimoidea</taxon>
        <taxon>Panagrolaimidae</taxon>
        <taxon>Panagrellus</taxon>
    </lineage>
</organism>
<reference evidence="3" key="2">
    <citation type="submission" date="2020-10" db="UniProtKB">
        <authorList>
            <consortium name="WormBaseParasite"/>
        </authorList>
    </citation>
    <scope>IDENTIFICATION</scope>
</reference>
<dbReference type="Proteomes" id="UP000492821">
    <property type="component" value="Unassembled WGS sequence"/>
</dbReference>
<evidence type="ECO:0000313" key="3">
    <source>
        <dbReference type="WBParaSite" id="Pan_g9895.t1"/>
    </source>
</evidence>
<dbReference type="Gene3D" id="3.40.50.300">
    <property type="entry name" value="P-loop containing nucleotide triphosphate hydrolases"/>
    <property type="match status" value="1"/>
</dbReference>
<dbReference type="AlphaFoldDB" id="A0A7E4WDZ1"/>
<dbReference type="InterPro" id="IPR041679">
    <property type="entry name" value="DNA2/NAM7-like_C"/>
</dbReference>
<accession>A0A7E4WDZ1</accession>
<proteinExistence type="predicted"/>
<protein>
    <submittedName>
        <fullName evidence="3">AAA_12 domain-containing protein</fullName>
    </submittedName>
</protein>
<feature type="domain" description="DNA2/NAM7 helicase-like C-terminal" evidence="1">
    <location>
        <begin position="13"/>
        <end position="42"/>
    </location>
</feature>
<dbReference type="Pfam" id="PF13087">
    <property type="entry name" value="AAA_12"/>
    <property type="match status" value="1"/>
</dbReference>
<evidence type="ECO:0000259" key="1">
    <source>
        <dbReference type="Pfam" id="PF13087"/>
    </source>
</evidence>
<dbReference type="WBParaSite" id="Pan_g9895.t1">
    <property type="protein sequence ID" value="Pan_g9895.t1"/>
    <property type="gene ID" value="Pan_g9895"/>
</dbReference>